<dbReference type="Pfam" id="PF00385">
    <property type="entry name" value="Chromo"/>
    <property type="match status" value="1"/>
</dbReference>
<dbReference type="AlphaFoldDB" id="A0A0L0V346"/>
<reference evidence="4" key="1">
    <citation type="submission" date="2014-03" db="EMBL/GenBank/DDBJ databases">
        <title>The Genome Sequence of Puccinia striiformis f. sp. tritici PST-78.</title>
        <authorList>
            <consortium name="The Broad Institute Genome Sequencing Platform"/>
            <person name="Cuomo C."/>
            <person name="Hulbert S."/>
            <person name="Chen X."/>
            <person name="Walker B."/>
            <person name="Young S.K."/>
            <person name="Zeng Q."/>
            <person name="Gargeya S."/>
            <person name="Fitzgerald M."/>
            <person name="Haas B."/>
            <person name="Abouelleil A."/>
            <person name="Alvarado L."/>
            <person name="Arachchi H.M."/>
            <person name="Berlin A.M."/>
            <person name="Chapman S.B."/>
            <person name="Goldberg J."/>
            <person name="Griggs A."/>
            <person name="Gujja S."/>
            <person name="Hansen M."/>
            <person name="Howarth C."/>
            <person name="Imamovic A."/>
            <person name="Larimer J."/>
            <person name="McCowan C."/>
            <person name="Montmayeur A."/>
            <person name="Murphy C."/>
            <person name="Neiman D."/>
            <person name="Pearson M."/>
            <person name="Priest M."/>
            <person name="Roberts A."/>
            <person name="Saif S."/>
            <person name="Shea T."/>
            <person name="Sisk P."/>
            <person name="Sykes S."/>
            <person name="Wortman J."/>
            <person name="Nusbaum C."/>
            <person name="Birren B."/>
        </authorList>
    </citation>
    <scope>NUCLEOTIDE SEQUENCE [LARGE SCALE GENOMIC DNA]</scope>
    <source>
        <strain evidence="4">race PST-78</strain>
    </source>
</reference>
<evidence type="ECO:0000313" key="3">
    <source>
        <dbReference type="EMBL" id="KNE93591.1"/>
    </source>
</evidence>
<keyword evidence="4" id="KW-1185">Reference proteome</keyword>
<feature type="region of interest" description="Disordered" evidence="1">
    <location>
        <begin position="1"/>
        <end position="48"/>
    </location>
</feature>
<feature type="domain" description="Chromo" evidence="2">
    <location>
        <begin position="34"/>
        <end position="94"/>
    </location>
</feature>
<name>A0A0L0V346_9BASI</name>
<evidence type="ECO:0000256" key="1">
    <source>
        <dbReference type="SAM" id="MobiDB-lite"/>
    </source>
</evidence>
<dbReference type="CDD" id="cd00024">
    <property type="entry name" value="CD_CSD"/>
    <property type="match status" value="1"/>
</dbReference>
<feature type="region of interest" description="Disordered" evidence="1">
    <location>
        <begin position="90"/>
        <end position="242"/>
    </location>
</feature>
<gene>
    <name evidence="3" type="ORF">PSTG_13040</name>
</gene>
<dbReference type="SUPFAM" id="SSF54160">
    <property type="entry name" value="Chromo domain-like"/>
    <property type="match status" value="1"/>
</dbReference>
<dbReference type="Proteomes" id="UP000054564">
    <property type="component" value="Unassembled WGS sequence"/>
</dbReference>
<dbReference type="EMBL" id="AJIL01000134">
    <property type="protein sequence ID" value="KNE93591.1"/>
    <property type="molecule type" value="Genomic_DNA"/>
</dbReference>
<feature type="compositionally biased region" description="Basic and acidic residues" evidence="1">
    <location>
        <begin position="127"/>
        <end position="144"/>
    </location>
</feature>
<dbReference type="InterPro" id="IPR000953">
    <property type="entry name" value="Chromo/chromo_shadow_dom"/>
</dbReference>
<evidence type="ECO:0000259" key="2">
    <source>
        <dbReference type="PROSITE" id="PS50013"/>
    </source>
</evidence>
<evidence type="ECO:0000313" key="4">
    <source>
        <dbReference type="Proteomes" id="UP000054564"/>
    </source>
</evidence>
<accession>A0A0L0V346</accession>
<dbReference type="InterPro" id="IPR016197">
    <property type="entry name" value="Chromo-like_dom_sf"/>
</dbReference>
<feature type="compositionally biased region" description="Low complexity" evidence="1">
    <location>
        <begin position="23"/>
        <end position="33"/>
    </location>
</feature>
<protein>
    <recommendedName>
        <fullName evidence="2">Chromo domain-containing protein</fullName>
    </recommendedName>
</protein>
<feature type="compositionally biased region" description="Basic and acidic residues" evidence="1">
    <location>
        <begin position="177"/>
        <end position="192"/>
    </location>
</feature>
<proteinExistence type="predicted"/>
<dbReference type="PROSITE" id="PS50013">
    <property type="entry name" value="CHROMO_2"/>
    <property type="match status" value="1"/>
</dbReference>
<feature type="compositionally biased region" description="Polar residues" evidence="1">
    <location>
        <begin position="211"/>
        <end position="225"/>
    </location>
</feature>
<feature type="compositionally biased region" description="Basic and acidic residues" evidence="1">
    <location>
        <begin position="34"/>
        <end position="48"/>
    </location>
</feature>
<dbReference type="GO" id="GO:0006338">
    <property type="term" value="P:chromatin remodeling"/>
    <property type="evidence" value="ECO:0007669"/>
    <property type="project" value="UniProtKB-ARBA"/>
</dbReference>
<dbReference type="Gene3D" id="2.40.50.40">
    <property type="match status" value="1"/>
</dbReference>
<organism evidence="3 4">
    <name type="scientific">Puccinia striiformis f. sp. tritici PST-78</name>
    <dbReference type="NCBI Taxonomy" id="1165861"/>
    <lineage>
        <taxon>Eukaryota</taxon>
        <taxon>Fungi</taxon>
        <taxon>Dikarya</taxon>
        <taxon>Basidiomycota</taxon>
        <taxon>Pucciniomycotina</taxon>
        <taxon>Pucciniomycetes</taxon>
        <taxon>Pucciniales</taxon>
        <taxon>Pucciniaceae</taxon>
        <taxon>Puccinia</taxon>
    </lineage>
</organism>
<feature type="compositionally biased region" description="Acidic residues" evidence="1">
    <location>
        <begin position="193"/>
        <end position="208"/>
    </location>
</feature>
<sequence length="242" mass="25802">MSGKGKRKAHPEPPRRAPPCGASNSGSKKNSNSKTREGGEDNKEHDSELEYLVGWQGYGLKHDSWKPKNSLHPGATKLLNSYQTANKLMVPPSKSGLASAKSTLKKTAKAANLNNSHGGGKTTLKKWTKEAVFDKSDEGDKSTSEESEASNSDEVAEDIDVDGKGKHGGNDGPNGGGHDDNNDEGKDQHDSDGGGDDDNKDDGEDDEGTEHQLNSKAKQKSNQKAPQALPEESDPDSDRDKA</sequence>
<dbReference type="InterPro" id="IPR023780">
    <property type="entry name" value="Chromo_domain"/>
</dbReference>
<comment type="caution">
    <text evidence="3">The sequence shown here is derived from an EMBL/GenBank/DDBJ whole genome shotgun (WGS) entry which is preliminary data.</text>
</comment>